<feature type="region of interest" description="Disordered" evidence="1">
    <location>
        <begin position="324"/>
        <end position="375"/>
    </location>
</feature>
<organism evidence="3 4">
    <name type="scientific">Peronospora destructor</name>
    <dbReference type="NCBI Taxonomy" id="86335"/>
    <lineage>
        <taxon>Eukaryota</taxon>
        <taxon>Sar</taxon>
        <taxon>Stramenopiles</taxon>
        <taxon>Oomycota</taxon>
        <taxon>Peronosporomycetes</taxon>
        <taxon>Peronosporales</taxon>
        <taxon>Peronosporaceae</taxon>
        <taxon>Peronospora</taxon>
    </lineage>
</organism>
<reference evidence="3" key="1">
    <citation type="submission" date="2022-12" db="EMBL/GenBank/DDBJ databases">
        <authorList>
            <person name="Webb A."/>
        </authorList>
    </citation>
    <scope>NUCLEOTIDE SEQUENCE</scope>
    <source>
        <strain evidence="3">Pd1</strain>
    </source>
</reference>
<dbReference type="Proteomes" id="UP001162029">
    <property type="component" value="Unassembled WGS sequence"/>
</dbReference>
<comment type="caution">
    <text evidence="3">The sequence shown here is derived from an EMBL/GenBank/DDBJ whole genome shotgun (WGS) entry which is preliminary data.</text>
</comment>
<keyword evidence="4" id="KW-1185">Reference proteome</keyword>
<proteinExistence type="predicted"/>
<keyword evidence="2" id="KW-0472">Membrane</keyword>
<keyword evidence="2" id="KW-0812">Transmembrane</keyword>
<sequence length="517" mass="55485">MMDLLGGGRPILAATIHFVVISTFQMEWKKVHAFEMRSRKSRDGDDLGDMSENKPMDIEVVSGEQENAASVADVIDVQNELEAEDLVPVALVPTNAPVVPQVVPMKNEGEKAVQFTKNPVEEPALYVNNAPESGEYDVPALSPVLVTTHSAGTGLSSAGTKPSVTGSSMTKSAVTESAGTEPAGTESIVTELTLTESPVANISSQTMTPATIVAATTKPFLRTEEPAVTLETITKDDARKQATGYMQQSNNPLVFVALVAICCIFLFVWGRKRRSGATSNSSTSDGTSPKGLKIQYTKVPDEQPSSHSQDYNNEYCDEYEEDTFTNDRDNWDDWEGDSTQTQLNPFAEAPNDPRSTPLRRSNPSHYKLTQPLPPPLQQHAQFQESVVATKGDVLLSSVESNSSSDSFEVVTDVIQAPPRSSHSAVASAEKESEGVDDLFNQFGMVMPFKNKVVVSPSPAATSAASVQPATTAAARSVPSFLTAAEASALFAAEMEDELTAVGAAEEWGEDDEWVKGI</sequence>
<name>A0AAV0TZK7_9STRA</name>
<gene>
    <name evidence="3" type="ORF">PDE001_LOCUS4390</name>
</gene>
<evidence type="ECO:0000256" key="1">
    <source>
        <dbReference type="SAM" id="MobiDB-lite"/>
    </source>
</evidence>
<evidence type="ECO:0000313" key="4">
    <source>
        <dbReference type="Proteomes" id="UP001162029"/>
    </source>
</evidence>
<accession>A0AAV0TZK7</accession>
<feature type="compositionally biased region" description="Polar residues" evidence="1">
    <location>
        <begin position="151"/>
        <end position="178"/>
    </location>
</feature>
<dbReference type="EMBL" id="CANTFM010000787">
    <property type="protein sequence ID" value="CAI5730042.1"/>
    <property type="molecule type" value="Genomic_DNA"/>
</dbReference>
<keyword evidence="2" id="KW-1133">Transmembrane helix</keyword>
<feature type="transmembrane region" description="Helical" evidence="2">
    <location>
        <begin position="253"/>
        <end position="270"/>
    </location>
</feature>
<evidence type="ECO:0000313" key="3">
    <source>
        <dbReference type="EMBL" id="CAI5730042.1"/>
    </source>
</evidence>
<evidence type="ECO:0000256" key="2">
    <source>
        <dbReference type="SAM" id="Phobius"/>
    </source>
</evidence>
<evidence type="ECO:0008006" key="5">
    <source>
        <dbReference type="Google" id="ProtNLM"/>
    </source>
</evidence>
<dbReference type="AlphaFoldDB" id="A0AAV0TZK7"/>
<feature type="region of interest" description="Disordered" evidence="1">
    <location>
        <begin position="151"/>
        <end position="185"/>
    </location>
</feature>
<protein>
    <recommendedName>
        <fullName evidence="5">Transmembrane protein</fullName>
    </recommendedName>
</protein>